<dbReference type="EMBL" id="DXHV01000015">
    <property type="protein sequence ID" value="HIV99800.1"/>
    <property type="molecule type" value="Genomic_DNA"/>
</dbReference>
<dbReference type="PROSITE" id="PS50893">
    <property type="entry name" value="ABC_TRANSPORTER_2"/>
    <property type="match status" value="1"/>
</dbReference>
<keyword evidence="3 6" id="KW-0067">ATP-binding</keyword>
<organism evidence="6 7">
    <name type="scientific">Candidatus Desulfovibrio intestinipullorum</name>
    <dbReference type="NCBI Taxonomy" id="2838536"/>
    <lineage>
        <taxon>Bacteria</taxon>
        <taxon>Pseudomonadati</taxon>
        <taxon>Thermodesulfobacteriota</taxon>
        <taxon>Desulfovibrionia</taxon>
        <taxon>Desulfovibrionales</taxon>
        <taxon>Desulfovibrionaceae</taxon>
        <taxon>Desulfovibrio</taxon>
    </lineage>
</organism>
<protein>
    <submittedName>
        <fullName evidence="6">ABC transporter ATP-binding protein</fullName>
    </submittedName>
</protein>
<evidence type="ECO:0000256" key="3">
    <source>
        <dbReference type="ARBA" id="ARBA00022840"/>
    </source>
</evidence>
<reference evidence="6" key="1">
    <citation type="journal article" date="2021" name="PeerJ">
        <title>Extensive microbial diversity within the chicken gut microbiome revealed by metagenomics and culture.</title>
        <authorList>
            <person name="Gilroy R."/>
            <person name="Ravi A."/>
            <person name="Getino M."/>
            <person name="Pursley I."/>
            <person name="Horton D.L."/>
            <person name="Alikhan N.F."/>
            <person name="Baker D."/>
            <person name="Gharbi K."/>
            <person name="Hall N."/>
            <person name="Watson M."/>
            <person name="Adriaenssens E.M."/>
            <person name="Foster-Nyarko E."/>
            <person name="Jarju S."/>
            <person name="Secka A."/>
            <person name="Antonio M."/>
            <person name="Oren A."/>
            <person name="Chaudhuri R.R."/>
            <person name="La Ragione R."/>
            <person name="Hildebrand F."/>
            <person name="Pallen M.J."/>
        </authorList>
    </citation>
    <scope>NUCLEOTIDE SEQUENCE</scope>
    <source>
        <strain evidence="6">ChiHecec2B26-446</strain>
    </source>
</reference>
<dbReference type="InterPro" id="IPR003439">
    <property type="entry name" value="ABC_transporter-like_ATP-bd"/>
</dbReference>
<evidence type="ECO:0000313" key="6">
    <source>
        <dbReference type="EMBL" id="HIV99800.1"/>
    </source>
</evidence>
<evidence type="ECO:0000256" key="2">
    <source>
        <dbReference type="ARBA" id="ARBA00022741"/>
    </source>
</evidence>
<evidence type="ECO:0000256" key="4">
    <source>
        <dbReference type="SAM" id="MobiDB-lite"/>
    </source>
</evidence>
<dbReference type="GO" id="GO:0005524">
    <property type="term" value="F:ATP binding"/>
    <property type="evidence" value="ECO:0007669"/>
    <property type="project" value="UniProtKB-KW"/>
</dbReference>
<feature type="domain" description="ABC transporter" evidence="5">
    <location>
        <begin position="2"/>
        <end position="227"/>
    </location>
</feature>
<dbReference type="Proteomes" id="UP000886752">
    <property type="component" value="Unassembled WGS sequence"/>
</dbReference>
<evidence type="ECO:0000313" key="7">
    <source>
        <dbReference type="Proteomes" id="UP000886752"/>
    </source>
</evidence>
<dbReference type="InterPro" id="IPR003593">
    <property type="entry name" value="AAA+_ATPase"/>
</dbReference>
<evidence type="ECO:0000259" key="5">
    <source>
        <dbReference type="PROSITE" id="PS50893"/>
    </source>
</evidence>
<proteinExistence type="predicted"/>
<keyword evidence="2" id="KW-0547">Nucleotide-binding</keyword>
<evidence type="ECO:0000256" key="1">
    <source>
        <dbReference type="ARBA" id="ARBA00022448"/>
    </source>
</evidence>
<reference evidence="6" key="2">
    <citation type="submission" date="2021-04" db="EMBL/GenBank/DDBJ databases">
        <authorList>
            <person name="Gilroy R."/>
        </authorList>
    </citation>
    <scope>NUCLEOTIDE SEQUENCE</scope>
    <source>
        <strain evidence="6">ChiHecec2B26-446</strain>
    </source>
</reference>
<dbReference type="SMART" id="SM00382">
    <property type="entry name" value="AAA"/>
    <property type="match status" value="1"/>
</dbReference>
<dbReference type="Pfam" id="PF00005">
    <property type="entry name" value="ABC_tran"/>
    <property type="match status" value="1"/>
</dbReference>
<sequence>MITLKHVSKSFAARLLFRDVTASFASGAVHLVLGRNGSGKSTLLRLIGGLSRVTSGEIAFARDDARIGYLGHATFLYPNLTAYENLAFWQKAYGQSAQEQAILKMLAHVGLAPFAHSRVGVFSRGMAQRLSLARVLLLRPDIYLLDEPETGLDKTSRALLQDEILKARAGNACILWVSHLAEEQGLADTICTVQQKTLVCRQARPQAEAEADVKTGEETENAQEGNGQC</sequence>
<keyword evidence="1" id="KW-0813">Transport</keyword>
<dbReference type="SUPFAM" id="SSF52540">
    <property type="entry name" value="P-loop containing nucleoside triphosphate hydrolases"/>
    <property type="match status" value="1"/>
</dbReference>
<dbReference type="InterPro" id="IPR051782">
    <property type="entry name" value="ABC_Transporter_VariousFunc"/>
</dbReference>
<dbReference type="PANTHER" id="PTHR42939:SF1">
    <property type="entry name" value="ABC TRANSPORTER ATP-BINDING PROTEIN ALBC-RELATED"/>
    <property type="match status" value="1"/>
</dbReference>
<dbReference type="InterPro" id="IPR027417">
    <property type="entry name" value="P-loop_NTPase"/>
</dbReference>
<dbReference type="GO" id="GO:0016887">
    <property type="term" value="F:ATP hydrolysis activity"/>
    <property type="evidence" value="ECO:0007669"/>
    <property type="project" value="InterPro"/>
</dbReference>
<dbReference type="Gene3D" id="3.40.50.300">
    <property type="entry name" value="P-loop containing nucleotide triphosphate hydrolases"/>
    <property type="match status" value="1"/>
</dbReference>
<accession>A0A9D1PVD2</accession>
<name>A0A9D1PVD2_9BACT</name>
<gene>
    <name evidence="6" type="ORF">H9894_01215</name>
</gene>
<feature type="region of interest" description="Disordered" evidence="4">
    <location>
        <begin position="209"/>
        <end position="229"/>
    </location>
</feature>
<dbReference type="AlphaFoldDB" id="A0A9D1PVD2"/>
<dbReference type="PANTHER" id="PTHR42939">
    <property type="entry name" value="ABC TRANSPORTER ATP-BINDING PROTEIN ALBC-RELATED"/>
    <property type="match status" value="1"/>
</dbReference>
<comment type="caution">
    <text evidence="6">The sequence shown here is derived from an EMBL/GenBank/DDBJ whole genome shotgun (WGS) entry which is preliminary data.</text>
</comment>